<dbReference type="GeneID" id="61190214"/>
<dbReference type="eggNOG" id="ENOG5033BQV">
    <property type="taxonomic scope" value="Bacteria"/>
</dbReference>
<sequence length="137" mass="15268">MKNKKRWLLIGAAILIAGLLIGGKVYMDKQQKAKVKQEEMIEVVKSEEAKKVFEEGLKNLDSKALTSEGVIQNYKIDYGSIEQNPMGGIMVDLIINHDSKLKVYNSLNKSQPSGRLKNSGGGNSFELEELLEQRQGD</sequence>
<gene>
    <name evidence="1" type="ordered locus">lwe2310</name>
</gene>
<dbReference type="Proteomes" id="UP000000779">
    <property type="component" value="Chromosome"/>
</dbReference>
<protein>
    <submittedName>
        <fullName evidence="1">Uncharacterized protein</fullName>
    </submittedName>
</protein>
<dbReference type="OrthoDB" id="2365416at2"/>
<proteinExistence type="predicted"/>
<dbReference type="KEGG" id="lwe:lwe2310"/>
<organism evidence="1 2">
    <name type="scientific">Listeria welshimeri serovar 6b (strain ATCC 35897 / DSM 20650 / CCUG 15529 / CIP 8149 / NCTC 11857 / SLCC 5334 / V8)</name>
    <dbReference type="NCBI Taxonomy" id="386043"/>
    <lineage>
        <taxon>Bacteria</taxon>
        <taxon>Bacillati</taxon>
        <taxon>Bacillota</taxon>
        <taxon>Bacilli</taxon>
        <taxon>Bacillales</taxon>
        <taxon>Listeriaceae</taxon>
        <taxon>Listeria</taxon>
    </lineage>
</organism>
<reference evidence="1 2" key="1">
    <citation type="journal article" date="2006" name="J. Bacteriol.">
        <title>Whole-genome sequence of Listeria welshimeri reveals common steps in genome reduction with Listeria innocua as compared to Listeria monocytogenes.</title>
        <authorList>
            <person name="Hain T."/>
            <person name="Steinweg C."/>
            <person name="Kuenne C.T."/>
            <person name="Billion A."/>
            <person name="Ghai R."/>
            <person name="Chatterjee S.S."/>
            <person name="Domann E."/>
            <person name="Kaerst U."/>
            <person name="Goesmann A."/>
            <person name="Bekel T."/>
            <person name="Bartels D."/>
            <person name="Kaiser O."/>
            <person name="Meyer F."/>
            <person name="Puehler A."/>
            <person name="Weisshaar B."/>
            <person name="Wehland J."/>
            <person name="Liang C."/>
            <person name="Dandekar T."/>
            <person name="Lampidis R."/>
            <person name="Kreft J."/>
            <person name="Goebel W."/>
            <person name="Chakraborty T."/>
        </authorList>
    </citation>
    <scope>NUCLEOTIDE SEQUENCE [LARGE SCALE GENOMIC DNA]</scope>
    <source>
        <strain evidence="2">ATCC 35897 / DSM 20650 / CIP 8149 / NCTC 11857 / SLCC 5334 / V8</strain>
    </source>
</reference>
<name>A0AL46_LISW6</name>
<dbReference type="Pfam" id="PF07006">
    <property type="entry name" value="DUF1310"/>
    <property type="match status" value="1"/>
</dbReference>
<dbReference type="EMBL" id="AM263198">
    <property type="protein sequence ID" value="CAK21728.1"/>
    <property type="molecule type" value="Genomic_DNA"/>
</dbReference>
<evidence type="ECO:0000313" key="2">
    <source>
        <dbReference type="Proteomes" id="UP000000779"/>
    </source>
</evidence>
<dbReference type="InterPro" id="IPR010738">
    <property type="entry name" value="DUF1310"/>
</dbReference>
<accession>A0AL46</accession>
<dbReference type="RefSeq" id="WP_011703057.1">
    <property type="nucleotide sequence ID" value="NC_008555.1"/>
</dbReference>
<dbReference type="HOGENOM" id="CLU_107589_2_0_9"/>
<dbReference type="STRING" id="386043.lwe2310"/>
<dbReference type="AlphaFoldDB" id="A0AL46"/>
<evidence type="ECO:0000313" key="1">
    <source>
        <dbReference type="EMBL" id="CAK21728.1"/>
    </source>
</evidence>